<evidence type="ECO:0000313" key="9">
    <source>
        <dbReference type="Proteomes" id="UP000256269"/>
    </source>
</evidence>
<keyword evidence="5" id="KW-0804">Transcription</keyword>
<dbReference type="PANTHER" id="PTHR43133:SF8">
    <property type="entry name" value="RNA POLYMERASE SIGMA FACTOR HI_1459-RELATED"/>
    <property type="match status" value="1"/>
</dbReference>
<keyword evidence="2" id="KW-0805">Transcription regulation</keyword>
<evidence type="ECO:0000256" key="2">
    <source>
        <dbReference type="ARBA" id="ARBA00023015"/>
    </source>
</evidence>
<dbReference type="SUPFAM" id="SSF88946">
    <property type="entry name" value="Sigma2 domain of RNA polymerase sigma factors"/>
    <property type="match status" value="1"/>
</dbReference>
<keyword evidence="9" id="KW-1185">Reference proteome</keyword>
<dbReference type="Pfam" id="PF04542">
    <property type="entry name" value="Sigma70_r2"/>
    <property type="match status" value="1"/>
</dbReference>
<dbReference type="InterPro" id="IPR036388">
    <property type="entry name" value="WH-like_DNA-bd_sf"/>
</dbReference>
<dbReference type="InterPro" id="IPR013325">
    <property type="entry name" value="RNA_pol_sigma_r2"/>
</dbReference>
<dbReference type="GO" id="GO:0016987">
    <property type="term" value="F:sigma factor activity"/>
    <property type="evidence" value="ECO:0007669"/>
    <property type="project" value="UniProtKB-KW"/>
</dbReference>
<keyword evidence="3" id="KW-0731">Sigma factor</keyword>
<dbReference type="SUPFAM" id="SSF88659">
    <property type="entry name" value="Sigma3 and sigma4 domains of RNA polymerase sigma factors"/>
    <property type="match status" value="1"/>
</dbReference>
<dbReference type="OrthoDB" id="5243336at2"/>
<dbReference type="NCBIfam" id="TIGR02937">
    <property type="entry name" value="sigma70-ECF"/>
    <property type="match status" value="1"/>
</dbReference>
<evidence type="ECO:0000256" key="5">
    <source>
        <dbReference type="ARBA" id="ARBA00023163"/>
    </source>
</evidence>
<dbReference type="InterPro" id="IPR014284">
    <property type="entry name" value="RNA_pol_sigma-70_dom"/>
</dbReference>
<accession>A0A3E0HAP6</accession>
<dbReference type="PANTHER" id="PTHR43133">
    <property type="entry name" value="RNA POLYMERASE ECF-TYPE SIGMA FACTO"/>
    <property type="match status" value="1"/>
</dbReference>
<dbReference type="Proteomes" id="UP000256269">
    <property type="component" value="Unassembled WGS sequence"/>
</dbReference>
<dbReference type="Gene3D" id="1.10.10.10">
    <property type="entry name" value="Winged helix-like DNA-binding domain superfamily/Winged helix DNA-binding domain"/>
    <property type="match status" value="1"/>
</dbReference>
<evidence type="ECO:0000259" key="6">
    <source>
        <dbReference type="Pfam" id="PF04542"/>
    </source>
</evidence>
<dbReference type="Gene3D" id="1.10.1740.10">
    <property type="match status" value="1"/>
</dbReference>
<dbReference type="GO" id="GO:0006352">
    <property type="term" value="P:DNA-templated transcription initiation"/>
    <property type="evidence" value="ECO:0007669"/>
    <property type="project" value="InterPro"/>
</dbReference>
<dbReference type="RefSeq" id="WP_116178295.1">
    <property type="nucleotide sequence ID" value="NZ_CP144375.1"/>
</dbReference>
<dbReference type="EMBL" id="QUNO01000012">
    <property type="protein sequence ID" value="REH41114.1"/>
    <property type="molecule type" value="Genomic_DNA"/>
</dbReference>
<sequence length="175" mass="19656">MNQPSGVRPDPGLALLDLYEQALPQVYGYLLARCGQRAVAEDLTTEVFLAAMDSCRRGKVTEVGTSWLIGVARHKLVDHWRRAERERRGLRVLGGLAAEPEDPWDERLDALLAHDVLAELSAQHRSALTLRYLDGLPVPEVARCLDRTVHATEALLVRARGAFRAHYQRREEGTR</sequence>
<proteinExistence type="inferred from homology"/>
<keyword evidence="4" id="KW-0238">DNA-binding</keyword>
<evidence type="ECO:0000313" key="8">
    <source>
        <dbReference type="EMBL" id="REH41114.1"/>
    </source>
</evidence>
<dbReference type="Pfam" id="PF08281">
    <property type="entry name" value="Sigma70_r4_2"/>
    <property type="match status" value="1"/>
</dbReference>
<evidence type="ECO:0000256" key="1">
    <source>
        <dbReference type="ARBA" id="ARBA00010641"/>
    </source>
</evidence>
<evidence type="ECO:0000259" key="7">
    <source>
        <dbReference type="Pfam" id="PF08281"/>
    </source>
</evidence>
<comment type="caution">
    <text evidence="8">The sequence shown here is derived from an EMBL/GenBank/DDBJ whole genome shotgun (WGS) entry which is preliminary data.</text>
</comment>
<feature type="domain" description="RNA polymerase sigma factor 70 region 4 type 2" evidence="7">
    <location>
        <begin position="114"/>
        <end position="160"/>
    </location>
</feature>
<gene>
    <name evidence="8" type="ORF">BCF44_112196</name>
</gene>
<protein>
    <submittedName>
        <fullName evidence="8">RNA polymerase sigma-70 factor (ECF subfamily)</fullName>
    </submittedName>
</protein>
<dbReference type="GO" id="GO:0003677">
    <property type="term" value="F:DNA binding"/>
    <property type="evidence" value="ECO:0007669"/>
    <property type="project" value="UniProtKB-KW"/>
</dbReference>
<feature type="domain" description="RNA polymerase sigma-70 region 2" evidence="6">
    <location>
        <begin position="18"/>
        <end position="85"/>
    </location>
</feature>
<name>A0A3E0HAP6_9PSEU</name>
<dbReference type="AlphaFoldDB" id="A0A3E0HAP6"/>
<evidence type="ECO:0000256" key="4">
    <source>
        <dbReference type="ARBA" id="ARBA00023125"/>
    </source>
</evidence>
<evidence type="ECO:0000256" key="3">
    <source>
        <dbReference type="ARBA" id="ARBA00023082"/>
    </source>
</evidence>
<dbReference type="InterPro" id="IPR013324">
    <property type="entry name" value="RNA_pol_sigma_r3/r4-like"/>
</dbReference>
<reference evidence="8 9" key="1">
    <citation type="submission" date="2018-08" db="EMBL/GenBank/DDBJ databases">
        <title>Genomic Encyclopedia of Archaeal and Bacterial Type Strains, Phase II (KMG-II): from individual species to whole genera.</title>
        <authorList>
            <person name="Goeker M."/>
        </authorList>
    </citation>
    <scope>NUCLEOTIDE SEQUENCE [LARGE SCALE GENOMIC DNA]</scope>
    <source>
        <strain evidence="8 9">DSM 45791</strain>
    </source>
</reference>
<dbReference type="InterPro" id="IPR007627">
    <property type="entry name" value="RNA_pol_sigma70_r2"/>
</dbReference>
<organism evidence="8 9">
    <name type="scientific">Kutzneria buriramensis</name>
    <dbReference type="NCBI Taxonomy" id="1045776"/>
    <lineage>
        <taxon>Bacteria</taxon>
        <taxon>Bacillati</taxon>
        <taxon>Actinomycetota</taxon>
        <taxon>Actinomycetes</taxon>
        <taxon>Pseudonocardiales</taxon>
        <taxon>Pseudonocardiaceae</taxon>
        <taxon>Kutzneria</taxon>
    </lineage>
</organism>
<dbReference type="InterPro" id="IPR013249">
    <property type="entry name" value="RNA_pol_sigma70_r4_t2"/>
</dbReference>
<dbReference type="InterPro" id="IPR039425">
    <property type="entry name" value="RNA_pol_sigma-70-like"/>
</dbReference>
<comment type="similarity">
    <text evidence="1">Belongs to the sigma-70 factor family. ECF subfamily.</text>
</comment>